<evidence type="ECO:0000256" key="2">
    <source>
        <dbReference type="ARBA" id="ARBA00023125"/>
    </source>
</evidence>
<feature type="domain" description="HTH tetR-type" evidence="6">
    <location>
        <begin position="24"/>
        <end position="85"/>
    </location>
</feature>
<sequence length="210" mass="22881">MIPSGPADGPPGTTAARRGRPRNAAVDRAVIDTVVRLIAEGTTFSDLTIEGIAREAGVGKATVYRRWAGKDALLLDVLAEVDGPPDLKSSGVLRDDLIAAVEYIRLRSLAKRESALLRTMVAQAQSNPELWRRYHDTVVAARRRMLMDLLERGIEDGEICRRAGADLDLLADMVVGPVLVRATLRPDAPLEPDLAERVVDTLLEGMRPRS</sequence>
<evidence type="ECO:0000256" key="5">
    <source>
        <dbReference type="SAM" id="MobiDB-lite"/>
    </source>
</evidence>
<dbReference type="RefSeq" id="WP_386434843.1">
    <property type="nucleotide sequence ID" value="NZ_JBHSBB010000022.1"/>
</dbReference>
<dbReference type="InterPro" id="IPR011075">
    <property type="entry name" value="TetR_C"/>
</dbReference>
<dbReference type="Pfam" id="PF00440">
    <property type="entry name" value="TetR_N"/>
    <property type="match status" value="1"/>
</dbReference>
<dbReference type="PROSITE" id="PS50977">
    <property type="entry name" value="HTH_TETR_2"/>
    <property type="match status" value="1"/>
</dbReference>
<accession>A0ABV8HW40</accession>
<dbReference type="InterPro" id="IPR001647">
    <property type="entry name" value="HTH_TetR"/>
</dbReference>
<dbReference type="EMBL" id="JBHSBB010000022">
    <property type="protein sequence ID" value="MFC4035237.1"/>
    <property type="molecule type" value="Genomic_DNA"/>
</dbReference>
<dbReference type="InterPro" id="IPR036271">
    <property type="entry name" value="Tet_transcr_reg_TetR-rel_C_sf"/>
</dbReference>
<evidence type="ECO:0000256" key="3">
    <source>
        <dbReference type="ARBA" id="ARBA00023163"/>
    </source>
</evidence>
<dbReference type="SUPFAM" id="SSF48498">
    <property type="entry name" value="Tetracyclin repressor-like, C-terminal domain"/>
    <property type="match status" value="1"/>
</dbReference>
<feature type="DNA-binding region" description="H-T-H motif" evidence="4">
    <location>
        <begin position="48"/>
        <end position="67"/>
    </location>
</feature>
<comment type="caution">
    <text evidence="7">The sequence shown here is derived from an EMBL/GenBank/DDBJ whole genome shotgun (WGS) entry which is preliminary data.</text>
</comment>
<organism evidence="7 8">
    <name type="scientific">Streptomyces polygonati</name>
    <dbReference type="NCBI Taxonomy" id="1617087"/>
    <lineage>
        <taxon>Bacteria</taxon>
        <taxon>Bacillati</taxon>
        <taxon>Actinomycetota</taxon>
        <taxon>Actinomycetes</taxon>
        <taxon>Kitasatosporales</taxon>
        <taxon>Streptomycetaceae</taxon>
        <taxon>Streptomyces</taxon>
    </lineage>
</organism>
<dbReference type="InterPro" id="IPR050109">
    <property type="entry name" value="HTH-type_TetR-like_transc_reg"/>
</dbReference>
<dbReference type="Pfam" id="PF16859">
    <property type="entry name" value="TetR_C_11"/>
    <property type="match status" value="1"/>
</dbReference>
<reference evidence="8" key="1">
    <citation type="journal article" date="2019" name="Int. J. Syst. Evol. Microbiol.">
        <title>The Global Catalogue of Microorganisms (GCM) 10K type strain sequencing project: providing services to taxonomists for standard genome sequencing and annotation.</title>
        <authorList>
            <consortium name="The Broad Institute Genomics Platform"/>
            <consortium name="The Broad Institute Genome Sequencing Center for Infectious Disease"/>
            <person name="Wu L."/>
            <person name="Ma J."/>
        </authorList>
    </citation>
    <scope>NUCLEOTIDE SEQUENCE [LARGE SCALE GENOMIC DNA]</scope>
    <source>
        <strain evidence="8">CGMCC 4.7237</strain>
    </source>
</reference>
<dbReference type="SUPFAM" id="SSF46689">
    <property type="entry name" value="Homeodomain-like"/>
    <property type="match status" value="1"/>
</dbReference>
<keyword evidence="1" id="KW-0805">Transcription regulation</keyword>
<dbReference type="Gene3D" id="1.10.357.10">
    <property type="entry name" value="Tetracycline Repressor, domain 2"/>
    <property type="match status" value="1"/>
</dbReference>
<keyword evidence="8" id="KW-1185">Reference proteome</keyword>
<protein>
    <submittedName>
        <fullName evidence="7">TetR/AcrR family transcriptional regulator</fullName>
    </submittedName>
</protein>
<evidence type="ECO:0000313" key="7">
    <source>
        <dbReference type="EMBL" id="MFC4035237.1"/>
    </source>
</evidence>
<keyword evidence="3" id="KW-0804">Transcription</keyword>
<dbReference type="InterPro" id="IPR009057">
    <property type="entry name" value="Homeodomain-like_sf"/>
</dbReference>
<evidence type="ECO:0000259" key="6">
    <source>
        <dbReference type="PROSITE" id="PS50977"/>
    </source>
</evidence>
<name>A0ABV8HW40_9ACTN</name>
<dbReference type="PANTHER" id="PTHR30055:SF148">
    <property type="entry name" value="TETR-FAMILY TRANSCRIPTIONAL REGULATOR"/>
    <property type="match status" value="1"/>
</dbReference>
<dbReference type="PANTHER" id="PTHR30055">
    <property type="entry name" value="HTH-TYPE TRANSCRIPTIONAL REGULATOR RUTR"/>
    <property type="match status" value="1"/>
</dbReference>
<dbReference type="Proteomes" id="UP001595765">
    <property type="component" value="Unassembled WGS sequence"/>
</dbReference>
<proteinExistence type="predicted"/>
<evidence type="ECO:0000256" key="1">
    <source>
        <dbReference type="ARBA" id="ARBA00023015"/>
    </source>
</evidence>
<keyword evidence="2 4" id="KW-0238">DNA-binding</keyword>
<evidence type="ECO:0000313" key="8">
    <source>
        <dbReference type="Proteomes" id="UP001595765"/>
    </source>
</evidence>
<feature type="region of interest" description="Disordered" evidence="5">
    <location>
        <begin position="1"/>
        <end position="22"/>
    </location>
</feature>
<dbReference type="Gene3D" id="1.10.10.60">
    <property type="entry name" value="Homeodomain-like"/>
    <property type="match status" value="1"/>
</dbReference>
<gene>
    <name evidence="7" type="ORF">ACFO3J_27755</name>
</gene>
<evidence type="ECO:0000256" key="4">
    <source>
        <dbReference type="PROSITE-ProRule" id="PRU00335"/>
    </source>
</evidence>